<comment type="subcellular location">
    <subcellularLocation>
        <location evidence="1 7">Cytoplasm</location>
    </subcellularLocation>
</comment>
<dbReference type="GO" id="GO:0034618">
    <property type="term" value="F:arginine binding"/>
    <property type="evidence" value="ECO:0007669"/>
    <property type="project" value="InterPro"/>
</dbReference>
<dbReference type="InterPro" id="IPR036388">
    <property type="entry name" value="WH-like_DNA-bd_sf"/>
</dbReference>
<keyword evidence="5 7" id="KW-0238">DNA-binding</keyword>
<comment type="similarity">
    <text evidence="2 7">Belongs to the ArgR family.</text>
</comment>
<dbReference type="GO" id="GO:0003677">
    <property type="term" value="F:DNA binding"/>
    <property type="evidence" value="ECO:0007669"/>
    <property type="project" value="UniProtKB-KW"/>
</dbReference>
<organism evidence="11 12">
    <name type="scientific">Sulfobacillus acidophilus</name>
    <dbReference type="NCBI Taxonomy" id="53633"/>
    <lineage>
        <taxon>Bacteria</taxon>
        <taxon>Bacillati</taxon>
        <taxon>Bacillota</taxon>
        <taxon>Clostridia</taxon>
        <taxon>Eubacteriales</taxon>
        <taxon>Clostridiales Family XVII. Incertae Sedis</taxon>
        <taxon>Sulfobacillus</taxon>
    </lineage>
</organism>
<evidence type="ECO:0000256" key="6">
    <source>
        <dbReference type="ARBA" id="ARBA00023163"/>
    </source>
</evidence>
<dbReference type="Pfam" id="PF01316">
    <property type="entry name" value="Arg_repressor"/>
    <property type="match status" value="1"/>
</dbReference>
<dbReference type="Gene3D" id="3.30.1360.40">
    <property type="match status" value="1"/>
</dbReference>
<name>A0A2T2WKI5_9FIRM</name>
<evidence type="ECO:0000256" key="5">
    <source>
        <dbReference type="ARBA" id="ARBA00023125"/>
    </source>
</evidence>
<dbReference type="InterPro" id="IPR036390">
    <property type="entry name" value="WH_DNA-bd_sf"/>
</dbReference>
<dbReference type="Proteomes" id="UP000241848">
    <property type="component" value="Unassembled WGS sequence"/>
</dbReference>
<dbReference type="Gene3D" id="1.10.10.10">
    <property type="entry name" value="Winged helix-like DNA-binding domain superfamily/Winged helix DNA-binding domain"/>
    <property type="match status" value="1"/>
</dbReference>
<dbReference type="PANTHER" id="PTHR34471">
    <property type="entry name" value="ARGININE REPRESSOR"/>
    <property type="match status" value="1"/>
</dbReference>
<feature type="domain" description="Arginine repressor C-terminal" evidence="10">
    <location>
        <begin position="82"/>
        <end position="145"/>
    </location>
</feature>
<proteinExistence type="inferred from homology"/>
<keyword evidence="6 7" id="KW-0804">Transcription</keyword>
<keyword evidence="3 7" id="KW-0963">Cytoplasm</keyword>
<evidence type="ECO:0000313" key="11">
    <source>
        <dbReference type="EMBL" id="PSR22764.1"/>
    </source>
</evidence>
<comment type="function">
    <text evidence="7">Regulates arginine biosynthesis genes.</text>
</comment>
<evidence type="ECO:0000256" key="8">
    <source>
        <dbReference type="NCBIfam" id="TIGR01529"/>
    </source>
</evidence>
<dbReference type="NCBIfam" id="TIGR01529">
    <property type="entry name" value="argR_whole"/>
    <property type="match status" value="1"/>
</dbReference>
<dbReference type="EMBL" id="PXYV01000012">
    <property type="protein sequence ID" value="PSR22764.1"/>
    <property type="molecule type" value="Genomic_DNA"/>
</dbReference>
<evidence type="ECO:0000259" key="10">
    <source>
        <dbReference type="Pfam" id="PF02863"/>
    </source>
</evidence>
<feature type="domain" description="Arginine repressor DNA-binding" evidence="9">
    <location>
        <begin position="1"/>
        <end position="68"/>
    </location>
</feature>
<evidence type="ECO:0000259" key="9">
    <source>
        <dbReference type="Pfam" id="PF01316"/>
    </source>
</evidence>
<dbReference type="GO" id="GO:0005737">
    <property type="term" value="C:cytoplasm"/>
    <property type="evidence" value="ECO:0007669"/>
    <property type="project" value="UniProtKB-SubCell"/>
</dbReference>
<dbReference type="HAMAP" id="MF_00173">
    <property type="entry name" value="Arg_repressor"/>
    <property type="match status" value="1"/>
</dbReference>
<protein>
    <recommendedName>
        <fullName evidence="7 8">Arginine repressor</fullName>
    </recommendedName>
</protein>
<evidence type="ECO:0000256" key="7">
    <source>
        <dbReference type="HAMAP-Rule" id="MF_00173"/>
    </source>
</evidence>
<sequence length="147" mass="16293">MTKEERLAHIKAIVSQYEIETQEELQSYLENAGISVTQATISRDIKELQLTKVVGSHGRYKYAVAAQTPRPTWGTVRHRVLEVFVSLARSQNLLILKVLPGHAHSVAWLFDNIEVSGLLGTIAGDDTILMIMADEPSAQALQAELEI</sequence>
<keyword evidence="7" id="KW-0055">Arginine biosynthesis</keyword>
<dbReference type="GO" id="GO:1900079">
    <property type="term" value="P:regulation of arginine biosynthetic process"/>
    <property type="evidence" value="ECO:0007669"/>
    <property type="project" value="UniProtKB-UniRule"/>
</dbReference>
<dbReference type="PRINTS" id="PR01467">
    <property type="entry name" value="ARGREPRESSOR"/>
</dbReference>
<dbReference type="SUPFAM" id="SSF55252">
    <property type="entry name" value="C-terminal domain of arginine repressor"/>
    <property type="match status" value="1"/>
</dbReference>
<comment type="caution">
    <text evidence="11">The sequence shown here is derived from an EMBL/GenBank/DDBJ whole genome shotgun (WGS) entry which is preliminary data.</text>
</comment>
<dbReference type="PANTHER" id="PTHR34471:SF1">
    <property type="entry name" value="ARGININE REPRESSOR"/>
    <property type="match status" value="1"/>
</dbReference>
<evidence type="ECO:0000256" key="1">
    <source>
        <dbReference type="ARBA" id="ARBA00004496"/>
    </source>
</evidence>
<dbReference type="GO" id="GO:0003700">
    <property type="term" value="F:DNA-binding transcription factor activity"/>
    <property type="evidence" value="ECO:0007669"/>
    <property type="project" value="UniProtKB-UniRule"/>
</dbReference>
<dbReference type="InterPro" id="IPR020899">
    <property type="entry name" value="Arg_repress_C"/>
</dbReference>
<reference evidence="11 12" key="1">
    <citation type="journal article" date="2014" name="BMC Genomics">
        <title>Comparison of environmental and isolate Sulfobacillus genomes reveals diverse carbon, sulfur, nitrogen, and hydrogen metabolisms.</title>
        <authorList>
            <person name="Justice N.B."/>
            <person name="Norman A."/>
            <person name="Brown C.T."/>
            <person name="Singh A."/>
            <person name="Thomas B.C."/>
            <person name="Banfield J.F."/>
        </authorList>
    </citation>
    <scope>NUCLEOTIDE SEQUENCE [LARGE SCALE GENOMIC DNA]</scope>
    <source>
        <strain evidence="11">AMDSBA3</strain>
    </source>
</reference>
<keyword evidence="7" id="KW-0028">Amino-acid biosynthesis</keyword>
<dbReference type="GO" id="GO:0006526">
    <property type="term" value="P:L-arginine biosynthetic process"/>
    <property type="evidence" value="ECO:0007669"/>
    <property type="project" value="UniProtKB-UniPathway"/>
</dbReference>
<evidence type="ECO:0000256" key="2">
    <source>
        <dbReference type="ARBA" id="ARBA00008316"/>
    </source>
</evidence>
<dbReference type="InterPro" id="IPR036251">
    <property type="entry name" value="Arg_repress_C_sf"/>
</dbReference>
<evidence type="ECO:0000256" key="4">
    <source>
        <dbReference type="ARBA" id="ARBA00023015"/>
    </source>
</evidence>
<dbReference type="SUPFAM" id="SSF46785">
    <property type="entry name" value="Winged helix' DNA-binding domain"/>
    <property type="match status" value="1"/>
</dbReference>
<dbReference type="AlphaFoldDB" id="A0A2T2WKI5"/>
<accession>A0A2T2WKI5</accession>
<evidence type="ECO:0000313" key="12">
    <source>
        <dbReference type="Proteomes" id="UP000241848"/>
    </source>
</evidence>
<comment type="pathway">
    <text evidence="7">Amino-acid biosynthesis; L-arginine biosynthesis [regulation].</text>
</comment>
<evidence type="ECO:0000256" key="3">
    <source>
        <dbReference type="ARBA" id="ARBA00022490"/>
    </source>
</evidence>
<dbReference type="InterPro" id="IPR020900">
    <property type="entry name" value="Arg_repress_DNA-bd"/>
</dbReference>
<keyword evidence="7" id="KW-0678">Repressor</keyword>
<gene>
    <name evidence="7 11" type="primary">argR</name>
    <name evidence="11" type="ORF">C7B45_05375</name>
</gene>
<dbReference type="GO" id="GO:0051259">
    <property type="term" value="P:protein complex oligomerization"/>
    <property type="evidence" value="ECO:0007669"/>
    <property type="project" value="InterPro"/>
</dbReference>
<dbReference type="InterPro" id="IPR001669">
    <property type="entry name" value="Arg_repress"/>
</dbReference>
<dbReference type="Pfam" id="PF02863">
    <property type="entry name" value="Arg_repressor_C"/>
    <property type="match status" value="1"/>
</dbReference>
<dbReference type="UniPathway" id="UPA00068"/>
<keyword evidence="4 7" id="KW-0805">Transcription regulation</keyword>